<sequence>MKFTKLFSFVLILMLLLSACSSNNTTAKSDEKEKKKESTFPEKPITLIVSFAAGGGTDLGARILAPYLEDELGVPVVVENKPGGGGWIGYADLIKAKPDGYTIGYLNTPGLITGYLNPTTQRQQNLDDFEYIASHVLDAGVIAVKADDNRFNTIEDLIEFAKKNNVTATTNGVASGNHIASLQLNDQIGTKFKPVHFDGTAESFTAVLGGHVDVLVAKVGEVVEPVQEGQMKVLAVMMEERVAQFPDVPTLKETVGDVVNYSSRGIGAPKGLDPEVLKTLQEAFEKAINNQEHIAKMEELGLNVDLLIGEDYKNMLQEEEKVVSDLKSVLGW</sequence>
<dbReference type="Gene3D" id="3.40.190.150">
    <property type="entry name" value="Bordetella uptake gene, domain 1"/>
    <property type="match status" value="1"/>
</dbReference>
<name>A0A3D8GUK7_9BACI</name>
<dbReference type="PIRSF" id="PIRSF017082">
    <property type="entry name" value="YflP"/>
    <property type="match status" value="1"/>
</dbReference>
<keyword evidence="4" id="KW-1185">Reference proteome</keyword>
<proteinExistence type="inferred from homology"/>
<comment type="similarity">
    <text evidence="1">Belongs to the UPF0065 (bug) family.</text>
</comment>
<reference evidence="3 4" key="1">
    <citation type="submission" date="2018-07" db="EMBL/GenBank/DDBJ databases">
        <title>Bacillus sp. YLB-04 draft genome sequence.</title>
        <authorList>
            <person name="Yu L."/>
            <person name="Tang X."/>
        </authorList>
    </citation>
    <scope>NUCLEOTIDE SEQUENCE [LARGE SCALE GENOMIC DNA]</scope>
    <source>
        <strain evidence="3 4">YLB-04</strain>
    </source>
</reference>
<evidence type="ECO:0000256" key="2">
    <source>
        <dbReference type="SAM" id="SignalP"/>
    </source>
</evidence>
<dbReference type="Proteomes" id="UP000257144">
    <property type="component" value="Unassembled WGS sequence"/>
</dbReference>
<feature type="signal peptide" evidence="2">
    <location>
        <begin position="1"/>
        <end position="27"/>
    </location>
</feature>
<dbReference type="PANTHER" id="PTHR42928">
    <property type="entry name" value="TRICARBOXYLATE-BINDING PROTEIN"/>
    <property type="match status" value="1"/>
</dbReference>
<dbReference type="InterPro" id="IPR042100">
    <property type="entry name" value="Bug_dom1"/>
</dbReference>
<accession>A0A3D8GUK7</accession>
<feature type="chain" id="PRO_5039034493" evidence="2">
    <location>
        <begin position="28"/>
        <end position="332"/>
    </location>
</feature>
<gene>
    <name evidence="3" type="ORF">DRW41_00715</name>
</gene>
<dbReference type="Pfam" id="PF03401">
    <property type="entry name" value="TctC"/>
    <property type="match status" value="1"/>
</dbReference>
<dbReference type="InterPro" id="IPR005064">
    <property type="entry name" value="BUG"/>
</dbReference>
<dbReference type="CDD" id="cd07012">
    <property type="entry name" value="PBP2_Bug_TTT"/>
    <property type="match status" value="1"/>
</dbReference>
<dbReference type="PANTHER" id="PTHR42928:SF5">
    <property type="entry name" value="BLR1237 PROTEIN"/>
    <property type="match status" value="1"/>
</dbReference>
<dbReference type="SUPFAM" id="SSF53850">
    <property type="entry name" value="Periplasmic binding protein-like II"/>
    <property type="match status" value="1"/>
</dbReference>
<keyword evidence="2" id="KW-0732">Signal</keyword>
<evidence type="ECO:0000256" key="1">
    <source>
        <dbReference type="ARBA" id="ARBA00006987"/>
    </source>
</evidence>
<dbReference type="Gene3D" id="3.40.190.10">
    <property type="entry name" value="Periplasmic binding protein-like II"/>
    <property type="match status" value="1"/>
</dbReference>
<comment type="caution">
    <text evidence="3">The sequence shown here is derived from an EMBL/GenBank/DDBJ whole genome shotgun (WGS) entry which is preliminary data.</text>
</comment>
<dbReference type="RefSeq" id="WP_115450047.1">
    <property type="nucleotide sequence ID" value="NZ_QNQT01000001.1"/>
</dbReference>
<protein>
    <submittedName>
        <fullName evidence="3">Tripartite tricarboxylate transporter substrate binding protein</fullName>
    </submittedName>
</protein>
<dbReference type="EMBL" id="QNQT01000001">
    <property type="protein sequence ID" value="RDU38125.1"/>
    <property type="molecule type" value="Genomic_DNA"/>
</dbReference>
<dbReference type="OrthoDB" id="8881899at2"/>
<dbReference type="AlphaFoldDB" id="A0A3D8GUK7"/>
<dbReference type="PROSITE" id="PS51257">
    <property type="entry name" value="PROKAR_LIPOPROTEIN"/>
    <property type="match status" value="1"/>
</dbReference>
<organism evidence="3 4">
    <name type="scientific">Neobacillus piezotolerans</name>
    <dbReference type="NCBI Taxonomy" id="2259171"/>
    <lineage>
        <taxon>Bacteria</taxon>
        <taxon>Bacillati</taxon>
        <taxon>Bacillota</taxon>
        <taxon>Bacilli</taxon>
        <taxon>Bacillales</taxon>
        <taxon>Bacillaceae</taxon>
        <taxon>Neobacillus</taxon>
    </lineage>
</organism>
<evidence type="ECO:0000313" key="4">
    <source>
        <dbReference type="Proteomes" id="UP000257144"/>
    </source>
</evidence>
<evidence type="ECO:0000313" key="3">
    <source>
        <dbReference type="EMBL" id="RDU38125.1"/>
    </source>
</evidence>